<dbReference type="Proteomes" id="UP000694406">
    <property type="component" value="Unplaced"/>
</dbReference>
<dbReference type="Gene3D" id="3.30.420.10">
    <property type="entry name" value="Ribonuclease H-like superfamily/Ribonuclease H"/>
    <property type="match status" value="1"/>
</dbReference>
<dbReference type="Ensembl" id="ENSLLTT00000015474.1">
    <property type="protein sequence ID" value="ENSLLTP00000014887.1"/>
    <property type="gene ID" value="ENSLLTG00000011428.1"/>
</dbReference>
<dbReference type="InterPro" id="IPR036397">
    <property type="entry name" value="RNaseH_sf"/>
</dbReference>
<dbReference type="InterPro" id="IPR052709">
    <property type="entry name" value="Transposase-MT_Hybrid"/>
</dbReference>
<evidence type="ECO:0000313" key="1">
    <source>
        <dbReference type="Ensembl" id="ENSLLTP00000014887.1"/>
    </source>
</evidence>
<dbReference type="Pfam" id="PF01359">
    <property type="entry name" value="Transposase_1"/>
    <property type="match status" value="1"/>
</dbReference>
<proteinExistence type="predicted"/>
<dbReference type="InterPro" id="IPR001888">
    <property type="entry name" value="Transposase_1"/>
</dbReference>
<accession>A0A8C5SB14</accession>
<sequence length="153" mass="17984">MATVFWDRQSVLLINFLEHGATINSVRYCETLQKLRKAIQNKRRGKLSSKILFLHDNARPHTANRTREVLNAFKWEIFPHPPYSPDLAPSDYHLFPRMKTWLGTQRFDDDAELRAGVTDWLKSQAAEFYDNGITKLVHHYDKCLSLFSEYVEK</sequence>
<keyword evidence="2" id="KW-1185">Reference proteome</keyword>
<evidence type="ECO:0000313" key="2">
    <source>
        <dbReference type="Proteomes" id="UP000694406"/>
    </source>
</evidence>
<name>A0A8C5SB14_LATLA</name>
<dbReference type="GeneTree" id="ENSGT00440000033232"/>
<dbReference type="GO" id="GO:0003676">
    <property type="term" value="F:nucleic acid binding"/>
    <property type="evidence" value="ECO:0007669"/>
    <property type="project" value="InterPro"/>
</dbReference>
<dbReference type="PANTHER" id="PTHR46060:SF1">
    <property type="entry name" value="MARINER MOS1 TRANSPOSASE-LIKE PROTEIN"/>
    <property type="match status" value="1"/>
</dbReference>
<reference evidence="1" key="1">
    <citation type="submission" date="2025-08" db="UniProtKB">
        <authorList>
            <consortium name="Ensembl"/>
        </authorList>
    </citation>
    <scope>IDENTIFICATION</scope>
</reference>
<reference evidence="1" key="2">
    <citation type="submission" date="2025-09" db="UniProtKB">
        <authorList>
            <consortium name="Ensembl"/>
        </authorList>
    </citation>
    <scope>IDENTIFICATION</scope>
</reference>
<protein>
    <recommendedName>
        <fullName evidence="3">Transposase</fullName>
    </recommendedName>
</protein>
<dbReference type="PANTHER" id="PTHR46060">
    <property type="entry name" value="MARINER MOS1 TRANSPOSASE-LIKE PROTEIN"/>
    <property type="match status" value="1"/>
</dbReference>
<dbReference type="AlphaFoldDB" id="A0A8C5SB14"/>
<organism evidence="1 2">
    <name type="scientific">Laticauda laticaudata</name>
    <name type="common">Blue-ringed sea krait</name>
    <name type="synonym">Blue-lipped sea krait</name>
    <dbReference type="NCBI Taxonomy" id="8630"/>
    <lineage>
        <taxon>Eukaryota</taxon>
        <taxon>Metazoa</taxon>
        <taxon>Chordata</taxon>
        <taxon>Craniata</taxon>
        <taxon>Vertebrata</taxon>
        <taxon>Euteleostomi</taxon>
        <taxon>Lepidosauria</taxon>
        <taxon>Squamata</taxon>
        <taxon>Bifurcata</taxon>
        <taxon>Unidentata</taxon>
        <taxon>Episquamata</taxon>
        <taxon>Toxicofera</taxon>
        <taxon>Serpentes</taxon>
        <taxon>Colubroidea</taxon>
        <taxon>Elapidae</taxon>
        <taxon>Laticaudinae</taxon>
        <taxon>Laticauda</taxon>
    </lineage>
</organism>
<evidence type="ECO:0008006" key="3">
    <source>
        <dbReference type="Google" id="ProtNLM"/>
    </source>
</evidence>